<feature type="compositionally biased region" description="Basic and acidic residues" evidence="1">
    <location>
        <begin position="30"/>
        <end position="41"/>
    </location>
</feature>
<dbReference type="Proteomes" id="UP001172101">
    <property type="component" value="Unassembled WGS sequence"/>
</dbReference>
<dbReference type="EMBL" id="JAUIRO010000001">
    <property type="protein sequence ID" value="KAK0733914.1"/>
    <property type="molecule type" value="Genomic_DNA"/>
</dbReference>
<proteinExistence type="predicted"/>
<feature type="compositionally biased region" description="Polar residues" evidence="1">
    <location>
        <begin position="1"/>
        <end position="28"/>
    </location>
</feature>
<keyword evidence="3" id="KW-1185">Reference proteome</keyword>
<evidence type="ECO:0000313" key="3">
    <source>
        <dbReference type="Proteomes" id="UP001172101"/>
    </source>
</evidence>
<gene>
    <name evidence="2" type="ORF">B0T26DRAFT_686404</name>
</gene>
<organism evidence="2 3">
    <name type="scientific">Lasiosphaeria miniovina</name>
    <dbReference type="NCBI Taxonomy" id="1954250"/>
    <lineage>
        <taxon>Eukaryota</taxon>
        <taxon>Fungi</taxon>
        <taxon>Dikarya</taxon>
        <taxon>Ascomycota</taxon>
        <taxon>Pezizomycotina</taxon>
        <taxon>Sordariomycetes</taxon>
        <taxon>Sordariomycetidae</taxon>
        <taxon>Sordariales</taxon>
        <taxon>Lasiosphaeriaceae</taxon>
        <taxon>Lasiosphaeria</taxon>
    </lineage>
</organism>
<evidence type="ECO:0000313" key="2">
    <source>
        <dbReference type="EMBL" id="KAK0733914.1"/>
    </source>
</evidence>
<dbReference type="GeneID" id="85324170"/>
<dbReference type="AlphaFoldDB" id="A0AA40BGP8"/>
<dbReference type="RefSeq" id="XP_060302791.1">
    <property type="nucleotide sequence ID" value="XM_060440900.1"/>
</dbReference>
<accession>A0AA40BGP8</accession>
<comment type="caution">
    <text evidence="2">The sequence shown here is derived from an EMBL/GenBank/DDBJ whole genome shotgun (WGS) entry which is preliminary data.</text>
</comment>
<feature type="region of interest" description="Disordered" evidence="1">
    <location>
        <begin position="1"/>
        <end position="41"/>
    </location>
</feature>
<sequence length="66" mass="7402">MEMVHMQTSLSHSPKGNSSYPPAKTQTRQAKKDCSGAGHDAHLHSSRSVYACRWRLDDKNLCIECN</sequence>
<name>A0AA40BGP8_9PEZI</name>
<reference evidence="2" key="1">
    <citation type="submission" date="2023-06" db="EMBL/GenBank/DDBJ databases">
        <title>Genome-scale phylogeny and comparative genomics of the fungal order Sordariales.</title>
        <authorList>
            <consortium name="Lawrence Berkeley National Laboratory"/>
            <person name="Hensen N."/>
            <person name="Bonometti L."/>
            <person name="Westerberg I."/>
            <person name="Brannstrom I.O."/>
            <person name="Guillou S."/>
            <person name="Cros-Aarteil S."/>
            <person name="Calhoun S."/>
            <person name="Haridas S."/>
            <person name="Kuo A."/>
            <person name="Mondo S."/>
            <person name="Pangilinan J."/>
            <person name="Riley R."/>
            <person name="LaButti K."/>
            <person name="Andreopoulos B."/>
            <person name="Lipzen A."/>
            <person name="Chen C."/>
            <person name="Yanf M."/>
            <person name="Daum C."/>
            <person name="Ng V."/>
            <person name="Clum A."/>
            <person name="Steindorff A."/>
            <person name="Ohm R."/>
            <person name="Martin F."/>
            <person name="Silar P."/>
            <person name="Natvig D."/>
            <person name="Lalanne C."/>
            <person name="Gautier V."/>
            <person name="Ament-velasquez S.L."/>
            <person name="Kruys A."/>
            <person name="Hutchinson M.I."/>
            <person name="Powell A.J."/>
            <person name="Barry K."/>
            <person name="Miller A.N."/>
            <person name="Grigoriev I.V."/>
            <person name="Debuchy R."/>
            <person name="Gladieux P."/>
            <person name="Thoren M.H."/>
            <person name="Johannesson H."/>
        </authorList>
    </citation>
    <scope>NUCLEOTIDE SEQUENCE</scope>
    <source>
        <strain evidence="2">SMH2392-1A</strain>
    </source>
</reference>
<evidence type="ECO:0000256" key="1">
    <source>
        <dbReference type="SAM" id="MobiDB-lite"/>
    </source>
</evidence>
<protein>
    <submittedName>
        <fullName evidence="2">Uncharacterized protein</fullName>
    </submittedName>
</protein>